<evidence type="ECO:0000256" key="1">
    <source>
        <dbReference type="ARBA" id="ARBA00023125"/>
    </source>
</evidence>
<dbReference type="PANTHER" id="PTHR30055:SF226">
    <property type="entry name" value="HTH-TYPE TRANSCRIPTIONAL REGULATOR PKSA"/>
    <property type="match status" value="1"/>
</dbReference>
<dbReference type="PRINTS" id="PR00455">
    <property type="entry name" value="HTHTETR"/>
</dbReference>
<keyword evidence="1 2" id="KW-0238">DNA-binding</keyword>
<feature type="DNA-binding region" description="H-T-H motif" evidence="2">
    <location>
        <begin position="34"/>
        <end position="53"/>
    </location>
</feature>
<organism evidence="4 5">
    <name type="scientific">Micromonospora sonneratiae</name>
    <dbReference type="NCBI Taxonomy" id="1184706"/>
    <lineage>
        <taxon>Bacteria</taxon>
        <taxon>Bacillati</taxon>
        <taxon>Actinomycetota</taxon>
        <taxon>Actinomycetes</taxon>
        <taxon>Micromonosporales</taxon>
        <taxon>Micromonosporaceae</taxon>
        <taxon>Micromonospora</taxon>
    </lineage>
</organism>
<sequence>MGRLTRAEMQERNRARVLAAARDEFTERGFRDAKIDSIAERAELTRGAVYSNFPGKRALYFSVLAEDAERAAELAYPESPEPGDSAGTALAEFARAWLARLPLATDAQRGPARLGADLLPEVIADERTRIPFAELTRLTAILLGLALERMRPQSGTAPRLVGVAEAALTTLHGASQLAAAAPGFGEPFNVISVCRQLAGLDLGDVWQPVHVAHISPARPVDQPWSPPSAMDVIRGEPVQLAGDGVVAVLGLHRLSAIEEAVRATPAGLDVTAVVVTSTPDELAPLARLVVADFRTCLWQAFPPSARPRLRVVHDETGALAAAAGVAAVSDVTETAVRVEAGRIVARADGYGACHAAASAGGYASGQPAQV</sequence>
<dbReference type="Gene3D" id="1.10.357.10">
    <property type="entry name" value="Tetracycline Repressor, domain 2"/>
    <property type="match status" value="1"/>
</dbReference>
<evidence type="ECO:0000313" key="4">
    <source>
        <dbReference type="EMBL" id="MFD1323848.1"/>
    </source>
</evidence>
<dbReference type="InterPro" id="IPR009057">
    <property type="entry name" value="Homeodomain-like_sf"/>
</dbReference>
<dbReference type="Proteomes" id="UP001597260">
    <property type="component" value="Unassembled WGS sequence"/>
</dbReference>
<evidence type="ECO:0000259" key="3">
    <source>
        <dbReference type="PROSITE" id="PS50977"/>
    </source>
</evidence>
<dbReference type="SUPFAM" id="SSF46689">
    <property type="entry name" value="Homeodomain-like"/>
    <property type="match status" value="1"/>
</dbReference>
<dbReference type="PANTHER" id="PTHR30055">
    <property type="entry name" value="HTH-TYPE TRANSCRIPTIONAL REGULATOR RUTR"/>
    <property type="match status" value="1"/>
</dbReference>
<proteinExistence type="predicted"/>
<comment type="caution">
    <text evidence="4">The sequence shown here is derived from an EMBL/GenBank/DDBJ whole genome shotgun (WGS) entry which is preliminary data.</text>
</comment>
<accession>A0ABW3YJF8</accession>
<gene>
    <name evidence="4" type="ORF">ACFQ4H_22425</name>
</gene>
<evidence type="ECO:0000313" key="5">
    <source>
        <dbReference type="Proteomes" id="UP001597260"/>
    </source>
</evidence>
<keyword evidence="5" id="KW-1185">Reference proteome</keyword>
<reference evidence="5" key="1">
    <citation type="journal article" date="2019" name="Int. J. Syst. Evol. Microbiol.">
        <title>The Global Catalogue of Microorganisms (GCM) 10K type strain sequencing project: providing services to taxonomists for standard genome sequencing and annotation.</title>
        <authorList>
            <consortium name="The Broad Institute Genomics Platform"/>
            <consortium name="The Broad Institute Genome Sequencing Center for Infectious Disease"/>
            <person name="Wu L."/>
            <person name="Ma J."/>
        </authorList>
    </citation>
    <scope>NUCLEOTIDE SEQUENCE [LARGE SCALE GENOMIC DNA]</scope>
    <source>
        <strain evidence="5">JCM 31037</strain>
    </source>
</reference>
<dbReference type="InterPro" id="IPR001647">
    <property type="entry name" value="HTH_TetR"/>
</dbReference>
<evidence type="ECO:0000256" key="2">
    <source>
        <dbReference type="PROSITE-ProRule" id="PRU00335"/>
    </source>
</evidence>
<feature type="domain" description="HTH tetR-type" evidence="3">
    <location>
        <begin position="11"/>
        <end position="71"/>
    </location>
</feature>
<name>A0ABW3YJF8_9ACTN</name>
<dbReference type="RefSeq" id="WP_377573491.1">
    <property type="nucleotide sequence ID" value="NZ_JBHTMP010000038.1"/>
</dbReference>
<dbReference type="Pfam" id="PF00440">
    <property type="entry name" value="TetR_N"/>
    <property type="match status" value="1"/>
</dbReference>
<dbReference type="InterPro" id="IPR050109">
    <property type="entry name" value="HTH-type_TetR-like_transc_reg"/>
</dbReference>
<protein>
    <submittedName>
        <fullName evidence="4">TetR/AcrR family transcriptional regulator</fullName>
    </submittedName>
</protein>
<dbReference type="PROSITE" id="PS50977">
    <property type="entry name" value="HTH_TETR_2"/>
    <property type="match status" value="1"/>
</dbReference>
<dbReference type="EMBL" id="JBHTMP010000038">
    <property type="protein sequence ID" value="MFD1323848.1"/>
    <property type="molecule type" value="Genomic_DNA"/>
</dbReference>